<evidence type="ECO:0000256" key="1">
    <source>
        <dbReference type="SAM" id="SignalP"/>
    </source>
</evidence>
<feature type="chain" id="PRO_5026910429" description="HMA domain-containing protein" evidence="1">
    <location>
        <begin position="28"/>
        <end position="207"/>
    </location>
</feature>
<gene>
    <name evidence="2" type="ORF">F6U93_11770</name>
</gene>
<feature type="signal peptide" evidence="1">
    <location>
        <begin position="1"/>
        <end position="27"/>
    </location>
</feature>
<dbReference type="RefSeq" id="WP_150940044.1">
    <property type="nucleotide sequence ID" value="NZ_WAAT01000050.1"/>
</dbReference>
<name>A0A6N6M9Z5_9FLAO</name>
<dbReference type="AlphaFoldDB" id="A0A6N6M9Z5"/>
<proteinExistence type="predicted"/>
<protein>
    <recommendedName>
        <fullName evidence="4">HMA domain-containing protein</fullName>
    </recommendedName>
</protein>
<dbReference type="Proteomes" id="UP000441333">
    <property type="component" value="Unassembled WGS sequence"/>
</dbReference>
<keyword evidence="1" id="KW-0732">Signal</keyword>
<organism evidence="2 3">
    <name type="scientific">Pseudotamlana haliotis</name>
    <dbReference type="NCBI Taxonomy" id="2614804"/>
    <lineage>
        <taxon>Bacteria</taxon>
        <taxon>Pseudomonadati</taxon>
        <taxon>Bacteroidota</taxon>
        <taxon>Flavobacteriia</taxon>
        <taxon>Flavobacteriales</taxon>
        <taxon>Flavobacteriaceae</taxon>
        <taxon>Pseudotamlana</taxon>
    </lineage>
</organism>
<accession>A0A6N6M9Z5</accession>
<comment type="caution">
    <text evidence="2">The sequence shown here is derived from an EMBL/GenBank/DDBJ whole genome shotgun (WGS) entry which is preliminary data.</text>
</comment>
<keyword evidence="3" id="KW-1185">Reference proteome</keyword>
<dbReference type="EMBL" id="WAAT01000050">
    <property type="protein sequence ID" value="KAB1067093.1"/>
    <property type="molecule type" value="Genomic_DNA"/>
</dbReference>
<sequence>MIARWCLSTFILSLTLFGVVSQHQVQAPNQEIVLQFTDVELTSQDVQNTIEGVKNQLLTVGGSHIKVKTQSHGKLKISYYSDADVSSIKAALSKSEYIALALADDDSSSEQFPVSDAPIKYDLDVYEIQSASHADWGFEGTLALQIDTKSDRFVSPSTSMSVGDLAHLKSNTSYKTTFKVCKNVMLTIGEALHAIPEVRAGPLALEA</sequence>
<evidence type="ECO:0008006" key="4">
    <source>
        <dbReference type="Google" id="ProtNLM"/>
    </source>
</evidence>
<evidence type="ECO:0000313" key="3">
    <source>
        <dbReference type="Proteomes" id="UP000441333"/>
    </source>
</evidence>
<evidence type="ECO:0000313" key="2">
    <source>
        <dbReference type="EMBL" id="KAB1067093.1"/>
    </source>
</evidence>
<reference evidence="2 3" key="1">
    <citation type="submission" date="2019-09" db="EMBL/GenBank/DDBJ databases">
        <authorList>
            <person name="Cao W.R."/>
        </authorList>
    </citation>
    <scope>NUCLEOTIDE SEQUENCE [LARGE SCALE GENOMIC DNA]</scope>
    <source>
        <strain evidence="2 3">B1N29</strain>
    </source>
</reference>